<dbReference type="Proteomes" id="UP000267448">
    <property type="component" value="Unassembled WGS sequence"/>
</dbReference>
<feature type="signal peptide" evidence="5">
    <location>
        <begin position="1"/>
        <end position="22"/>
    </location>
</feature>
<evidence type="ECO:0000256" key="3">
    <source>
        <dbReference type="ARBA" id="ARBA00034247"/>
    </source>
</evidence>
<comment type="cofactor">
    <cofactor evidence="1">
        <name>Mg(2+)</name>
        <dbReference type="ChEBI" id="CHEBI:18420"/>
    </cofactor>
</comment>
<protein>
    <recommendedName>
        <fullName evidence="2">diguanylate cyclase</fullName>
        <ecNumber evidence="2">2.7.7.65</ecNumber>
    </recommendedName>
</protein>
<name>A0A3S0LM83_9GAMM</name>
<evidence type="ECO:0000313" key="7">
    <source>
        <dbReference type="EMBL" id="RTR38746.1"/>
    </source>
</evidence>
<dbReference type="InterPro" id="IPR050469">
    <property type="entry name" value="Diguanylate_Cyclase"/>
</dbReference>
<dbReference type="Pfam" id="PF00990">
    <property type="entry name" value="GGDEF"/>
    <property type="match status" value="1"/>
</dbReference>
<dbReference type="EC" id="2.7.7.65" evidence="2"/>
<dbReference type="GO" id="GO:0043709">
    <property type="term" value="P:cell adhesion involved in single-species biofilm formation"/>
    <property type="evidence" value="ECO:0007669"/>
    <property type="project" value="TreeGrafter"/>
</dbReference>
<keyword evidence="4" id="KW-1133">Transmembrane helix</keyword>
<comment type="caution">
    <text evidence="7">The sequence shown here is derived from an EMBL/GenBank/DDBJ whole genome shotgun (WGS) entry which is preliminary data.</text>
</comment>
<evidence type="ECO:0000259" key="6">
    <source>
        <dbReference type="PROSITE" id="PS50887"/>
    </source>
</evidence>
<evidence type="ECO:0000256" key="5">
    <source>
        <dbReference type="SAM" id="SignalP"/>
    </source>
</evidence>
<sequence>MTIDICRFLIIFILMTLHQANANEFNRTPEARSMESNTLIVANSKAWKPFSYIDDSGDPQGLLVDIWKEYARVNDVDIIFMLTDWNESVQLVRSGRADVHAGLLWSDTRELFFDYLDGVVEIDTQLFFSADYLGTDVDHFLQSGELGVVAGGYEESYIRENYPNVKLISYSNNEVMLSGAFSGEINAFVADFQVANFYLYTSSQPSSFSPVKHLYSAQIRPAVKEGAHKLRIQLETGMNNISKVDLQRIQRKWLHVETVYPKYLFQFVFSLLLGFSLLYILQLRKTVSSRTAELRQLNLELQHLASVDSLTGIYNRRYFIKSLKEACLTMNEETSLTLLLFDIDKFKAINDNFGHVVGDYIIKEIAKVVAEEIPSDAVFARIGGEEFCIYLHNLTVKQANALSKKVQACVSAAQFEKDQVCHHVSVSLGSVYCTTAMVDHQYLINQADHLMYIAKSLGRDGYQFKTL</sequence>
<dbReference type="OrthoDB" id="9180959at2"/>
<dbReference type="GO" id="GO:1902201">
    <property type="term" value="P:negative regulation of bacterial-type flagellum-dependent cell motility"/>
    <property type="evidence" value="ECO:0007669"/>
    <property type="project" value="TreeGrafter"/>
</dbReference>
<dbReference type="FunFam" id="3.30.70.270:FF:000001">
    <property type="entry name" value="Diguanylate cyclase domain protein"/>
    <property type="match status" value="1"/>
</dbReference>
<dbReference type="GO" id="GO:0005886">
    <property type="term" value="C:plasma membrane"/>
    <property type="evidence" value="ECO:0007669"/>
    <property type="project" value="TreeGrafter"/>
</dbReference>
<dbReference type="Gene3D" id="3.30.70.270">
    <property type="match status" value="1"/>
</dbReference>
<feature type="chain" id="PRO_5018602116" description="diguanylate cyclase" evidence="5">
    <location>
        <begin position="23"/>
        <end position="467"/>
    </location>
</feature>
<dbReference type="PANTHER" id="PTHR45138">
    <property type="entry name" value="REGULATORY COMPONENTS OF SENSORY TRANSDUCTION SYSTEM"/>
    <property type="match status" value="1"/>
</dbReference>
<evidence type="ECO:0000256" key="2">
    <source>
        <dbReference type="ARBA" id="ARBA00012528"/>
    </source>
</evidence>
<keyword evidence="4" id="KW-0812">Transmembrane</keyword>
<dbReference type="NCBIfam" id="TIGR00254">
    <property type="entry name" value="GGDEF"/>
    <property type="match status" value="1"/>
</dbReference>
<dbReference type="SMART" id="SM00267">
    <property type="entry name" value="GGDEF"/>
    <property type="match status" value="1"/>
</dbReference>
<dbReference type="InterPro" id="IPR000160">
    <property type="entry name" value="GGDEF_dom"/>
</dbReference>
<organism evidence="7 8">
    <name type="scientific">Shewanella canadensis</name>
    <dbReference type="NCBI Taxonomy" id="271096"/>
    <lineage>
        <taxon>Bacteria</taxon>
        <taxon>Pseudomonadati</taxon>
        <taxon>Pseudomonadota</taxon>
        <taxon>Gammaproteobacteria</taxon>
        <taxon>Alteromonadales</taxon>
        <taxon>Shewanellaceae</taxon>
        <taxon>Shewanella</taxon>
    </lineage>
</organism>
<dbReference type="SUPFAM" id="SSF53850">
    <property type="entry name" value="Periplasmic binding protein-like II"/>
    <property type="match status" value="1"/>
</dbReference>
<dbReference type="AlphaFoldDB" id="A0A3S0LM83"/>
<dbReference type="CDD" id="cd01949">
    <property type="entry name" value="GGDEF"/>
    <property type="match status" value="1"/>
</dbReference>
<comment type="catalytic activity">
    <reaction evidence="3">
        <text>2 GTP = 3',3'-c-di-GMP + 2 diphosphate</text>
        <dbReference type="Rhea" id="RHEA:24898"/>
        <dbReference type="ChEBI" id="CHEBI:33019"/>
        <dbReference type="ChEBI" id="CHEBI:37565"/>
        <dbReference type="ChEBI" id="CHEBI:58805"/>
        <dbReference type="EC" id="2.7.7.65"/>
    </reaction>
</comment>
<gene>
    <name evidence="7" type="ORF">EKG38_11310</name>
</gene>
<evidence type="ECO:0000313" key="8">
    <source>
        <dbReference type="Proteomes" id="UP000267448"/>
    </source>
</evidence>
<dbReference type="Pfam" id="PF00497">
    <property type="entry name" value="SBP_bac_3"/>
    <property type="match status" value="1"/>
</dbReference>
<keyword evidence="8" id="KW-1185">Reference proteome</keyword>
<evidence type="ECO:0000256" key="4">
    <source>
        <dbReference type="SAM" id="Phobius"/>
    </source>
</evidence>
<dbReference type="Gene3D" id="3.40.190.10">
    <property type="entry name" value="Periplasmic binding protein-like II"/>
    <property type="match status" value="2"/>
</dbReference>
<evidence type="ECO:0000256" key="1">
    <source>
        <dbReference type="ARBA" id="ARBA00001946"/>
    </source>
</evidence>
<dbReference type="SMART" id="SM00062">
    <property type="entry name" value="PBPb"/>
    <property type="match status" value="1"/>
</dbReference>
<reference evidence="7 8" key="1">
    <citation type="submission" date="2018-12" db="EMBL/GenBank/DDBJ databases">
        <authorList>
            <person name="Yu L."/>
        </authorList>
    </citation>
    <scope>NUCLEOTIDE SEQUENCE [LARGE SCALE GENOMIC DNA]</scope>
    <source>
        <strain evidence="7 8">HAW-EB2</strain>
    </source>
</reference>
<dbReference type="EMBL" id="RXNU01000005">
    <property type="protein sequence ID" value="RTR38746.1"/>
    <property type="molecule type" value="Genomic_DNA"/>
</dbReference>
<keyword evidence="5" id="KW-0732">Signal</keyword>
<dbReference type="PANTHER" id="PTHR45138:SF9">
    <property type="entry name" value="DIGUANYLATE CYCLASE DGCM-RELATED"/>
    <property type="match status" value="1"/>
</dbReference>
<feature type="domain" description="GGDEF" evidence="6">
    <location>
        <begin position="334"/>
        <end position="467"/>
    </location>
</feature>
<dbReference type="SUPFAM" id="SSF55073">
    <property type="entry name" value="Nucleotide cyclase"/>
    <property type="match status" value="1"/>
</dbReference>
<dbReference type="PROSITE" id="PS50887">
    <property type="entry name" value="GGDEF"/>
    <property type="match status" value="1"/>
</dbReference>
<feature type="transmembrane region" description="Helical" evidence="4">
    <location>
        <begin position="263"/>
        <end position="281"/>
    </location>
</feature>
<dbReference type="InterPro" id="IPR043128">
    <property type="entry name" value="Rev_trsase/Diguanyl_cyclase"/>
</dbReference>
<proteinExistence type="predicted"/>
<dbReference type="CDD" id="cd13706">
    <property type="entry name" value="PBP2_HisK_like_1"/>
    <property type="match status" value="1"/>
</dbReference>
<accession>A0A3S0LM83</accession>
<dbReference type="InterPro" id="IPR029787">
    <property type="entry name" value="Nucleotide_cyclase"/>
</dbReference>
<dbReference type="GO" id="GO:0052621">
    <property type="term" value="F:diguanylate cyclase activity"/>
    <property type="evidence" value="ECO:0007669"/>
    <property type="project" value="UniProtKB-EC"/>
</dbReference>
<keyword evidence="4" id="KW-0472">Membrane</keyword>
<dbReference type="InterPro" id="IPR001638">
    <property type="entry name" value="Solute-binding_3/MltF_N"/>
</dbReference>